<gene>
    <name evidence="1" type="ORF">ABT39_MTgene4107</name>
</gene>
<name>A0A117NHQ9_PICGL</name>
<dbReference type="EMBL" id="LKAM01000004">
    <property type="protein sequence ID" value="KUM48771.1"/>
    <property type="molecule type" value="Genomic_DNA"/>
</dbReference>
<geneLocation type="mitochondrion" evidence="1"/>
<proteinExistence type="predicted"/>
<reference evidence="1" key="1">
    <citation type="journal article" date="2015" name="Genome Biol. Evol.">
        <title>Organellar Genomes of White Spruce (Picea glauca): Assembly and Annotation.</title>
        <authorList>
            <person name="Jackman S.D."/>
            <person name="Warren R.L."/>
            <person name="Gibb E.A."/>
            <person name="Vandervalk B.P."/>
            <person name="Mohamadi H."/>
            <person name="Chu J."/>
            <person name="Raymond A."/>
            <person name="Pleasance S."/>
            <person name="Coope R."/>
            <person name="Wildung M.R."/>
            <person name="Ritland C.E."/>
            <person name="Bousquet J."/>
            <person name="Jones S.J."/>
            <person name="Bohlmann J."/>
            <person name="Birol I."/>
        </authorList>
    </citation>
    <scope>NUCLEOTIDE SEQUENCE [LARGE SCALE GENOMIC DNA]</scope>
    <source>
        <tissue evidence="1">Flushing bud</tissue>
    </source>
</reference>
<protein>
    <submittedName>
        <fullName evidence="1">Uncharacterized protein</fullName>
    </submittedName>
</protein>
<dbReference type="AlphaFoldDB" id="A0A117NHQ9"/>
<evidence type="ECO:0000313" key="1">
    <source>
        <dbReference type="EMBL" id="KUM48771.1"/>
    </source>
</evidence>
<keyword evidence="1" id="KW-0496">Mitochondrion</keyword>
<sequence length="80" mass="9163">MGPIESTELARRCLQKIKELDGLAYLDNDKIKTIWKQQPPFLLFKMRVKENLYVINLIGCRPLIEGEGDGYSILLFLPGP</sequence>
<comment type="caution">
    <text evidence="1">The sequence shown here is derived from an EMBL/GenBank/DDBJ whole genome shotgun (WGS) entry which is preliminary data.</text>
</comment>
<organism evidence="1">
    <name type="scientific">Picea glauca</name>
    <name type="common">White spruce</name>
    <name type="synonym">Pinus glauca</name>
    <dbReference type="NCBI Taxonomy" id="3330"/>
    <lineage>
        <taxon>Eukaryota</taxon>
        <taxon>Viridiplantae</taxon>
        <taxon>Streptophyta</taxon>
        <taxon>Embryophyta</taxon>
        <taxon>Tracheophyta</taxon>
        <taxon>Spermatophyta</taxon>
        <taxon>Pinopsida</taxon>
        <taxon>Pinidae</taxon>
        <taxon>Conifers I</taxon>
        <taxon>Pinales</taxon>
        <taxon>Pinaceae</taxon>
        <taxon>Picea</taxon>
    </lineage>
</organism>
<accession>A0A117NHQ9</accession>